<comment type="caution">
    <text evidence="2">The sequence shown here is derived from an EMBL/GenBank/DDBJ whole genome shotgun (WGS) entry which is preliminary data.</text>
</comment>
<dbReference type="AlphaFoldDB" id="A0AAU9LAC6"/>
<reference evidence="2 3" key="1">
    <citation type="submission" date="2022-01" db="EMBL/GenBank/DDBJ databases">
        <authorList>
            <person name="Xiong W."/>
            <person name="Schranz E."/>
        </authorList>
    </citation>
    <scope>NUCLEOTIDE SEQUENCE [LARGE SCALE GENOMIC DNA]</scope>
</reference>
<evidence type="ECO:0000313" key="3">
    <source>
        <dbReference type="Proteomes" id="UP001157418"/>
    </source>
</evidence>
<evidence type="ECO:0000313" key="2">
    <source>
        <dbReference type="EMBL" id="CAH1412808.1"/>
    </source>
</evidence>
<accession>A0AAU9LAC6</accession>
<keyword evidence="1" id="KW-0175">Coiled coil</keyword>
<keyword evidence="3" id="KW-1185">Reference proteome</keyword>
<evidence type="ECO:0000256" key="1">
    <source>
        <dbReference type="SAM" id="Coils"/>
    </source>
</evidence>
<organism evidence="2 3">
    <name type="scientific">Lactuca virosa</name>
    <dbReference type="NCBI Taxonomy" id="75947"/>
    <lineage>
        <taxon>Eukaryota</taxon>
        <taxon>Viridiplantae</taxon>
        <taxon>Streptophyta</taxon>
        <taxon>Embryophyta</taxon>
        <taxon>Tracheophyta</taxon>
        <taxon>Spermatophyta</taxon>
        <taxon>Magnoliopsida</taxon>
        <taxon>eudicotyledons</taxon>
        <taxon>Gunneridae</taxon>
        <taxon>Pentapetalae</taxon>
        <taxon>asterids</taxon>
        <taxon>campanulids</taxon>
        <taxon>Asterales</taxon>
        <taxon>Asteraceae</taxon>
        <taxon>Cichorioideae</taxon>
        <taxon>Cichorieae</taxon>
        <taxon>Lactucinae</taxon>
        <taxon>Lactuca</taxon>
    </lineage>
</organism>
<gene>
    <name evidence="2" type="ORF">LVIROSA_LOCUS798</name>
</gene>
<name>A0AAU9LAC6_9ASTR</name>
<dbReference type="EMBL" id="CAKMRJ010000001">
    <property type="protein sequence ID" value="CAH1412808.1"/>
    <property type="molecule type" value="Genomic_DNA"/>
</dbReference>
<proteinExistence type="predicted"/>
<feature type="coiled-coil region" evidence="1">
    <location>
        <begin position="5"/>
        <end position="32"/>
    </location>
</feature>
<protein>
    <submittedName>
        <fullName evidence="2">Uncharacterized protein</fullName>
    </submittedName>
</protein>
<dbReference type="Proteomes" id="UP001157418">
    <property type="component" value="Unassembled WGS sequence"/>
</dbReference>
<sequence>MEKNNVKIHLEKQSMEEKLKNLREKKTGQKGNEAFGFRKRNVKIVSKKLDDLDPPLTKEQQEDQAKRNAFLDELNALNAKLNVEETEKKNA</sequence>